<proteinExistence type="predicted"/>
<dbReference type="EMBL" id="CAKKNE010000003">
    <property type="protein sequence ID" value="CAH0372362.1"/>
    <property type="molecule type" value="Genomic_DNA"/>
</dbReference>
<evidence type="ECO:0000313" key="1">
    <source>
        <dbReference type="EMBL" id="CAH0372362.1"/>
    </source>
</evidence>
<reference evidence="1" key="1">
    <citation type="submission" date="2021-11" db="EMBL/GenBank/DDBJ databases">
        <authorList>
            <consortium name="Genoscope - CEA"/>
            <person name="William W."/>
        </authorList>
    </citation>
    <scope>NUCLEOTIDE SEQUENCE</scope>
</reference>
<accession>A0A8J2SR07</accession>
<protein>
    <submittedName>
        <fullName evidence="1">Uncharacterized protein</fullName>
    </submittedName>
</protein>
<organism evidence="1 2">
    <name type="scientific">Pelagomonas calceolata</name>
    <dbReference type="NCBI Taxonomy" id="35677"/>
    <lineage>
        <taxon>Eukaryota</taxon>
        <taxon>Sar</taxon>
        <taxon>Stramenopiles</taxon>
        <taxon>Ochrophyta</taxon>
        <taxon>Pelagophyceae</taxon>
        <taxon>Pelagomonadales</taxon>
        <taxon>Pelagomonadaceae</taxon>
        <taxon>Pelagomonas</taxon>
    </lineage>
</organism>
<sequence>MCCTRKNTVGERSGAAKLRSGAASRVFACAAQASCAAAQATALAIWTDFGTTAFEAFRRPRTLRSRAATARSSCQTSEGTATPKILALNGFRRARRAKDAFAENRRDAIFHALPFLRTLRPTASFRVSSGTQRNL</sequence>
<dbReference type="Proteomes" id="UP000789595">
    <property type="component" value="Unassembled WGS sequence"/>
</dbReference>
<comment type="caution">
    <text evidence="1">The sequence shown here is derived from an EMBL/GenBank/DDBJ whole genome shotgun (WGS) entry which is preliminary data.</text>
</comment>
<evidence type="ECO:0000313" key="2">
    <source>
        <dbReference type="Proteomes" id="UP000789595"/>
    </source>
</evidence>
<name>A0A8J2SR07_9STRA</name>
<keyword evidence="2" id="KW-1185">Reference proteome</keyword>
<gene>
    <name evidence="1" type="ORF">PECAL_3P23530</name>
</gene>
<dbReference type="AlphaFoldDB" id="A0A8J2SR07"/>